<keyword evidence="4" id="KW-0239">DNA-directed DNA polymerase</keyword>
<evidence type="ECO:0000313" key="6">
    <source>
        <dbReference type="Proteomes" id="UP000050794"/>
    </source>
</evidence>
<dbReference type="InterPro" id="IPR015088">
    <property type="entry name" value="Znf_DNA-dir_DNA_pol_B_alpha"/>
</dbReference>
<dbReference type="GO" id="GO:0003697">
    <property type="term" value="F:single-stranded DNA binding"/>
    <property type="evidence" value="ECO:0007669"/>
    <property type="project" value="TreeGrafter"/>
</dbReference>
<evidence type="ECO:0000259" key="5">
    <source>
        <dbReference type="Pfam" id="PF08996"/>
    </source>
</evidence>
<accession>A0A183VAW0</accession>
<keyword evidence="2" id="KW-0808">Transferase</keyword>
<reference evidence="7" key="1">
    <citation type="submission" date="2016-06" db="UniProtKB">
        <authorList>
            <consortium name="WormBaseParasite"/>
        </authorList>
    </citation>
    <scope>IDENTIFICATION</scope>
</reference>
<dbReference type="GO" id="GO:0003688">
    <property type="term" value="F:DNA replication origin binding"/>
    <property type="evidence" value="ECO:0007669"/>
    <property type="project" value="TreeGrafter"/>
</dbReference>
<evidence type="ECO:0000256" key="1">
    <source>
        <dbReference type="ARBA" id="ARBA00012417"/>
    </source>
</evidence>
<sequence>LAQQVHPVVCRLCEPIEETDAIQIAQALGWVFTFKCIDSSAYHSHATINKDNDDLSLEFAHNFSRCRPFTFLCPYKDCGTKIEVRKTLQGEGLNVHLWLDACPQCKRSLLSYADYLTNQLCLAQMSAIREYYKKTAAMLFEQQSFFHTLFDLPNALRNCTSEQQKKLRTRKDSNEVFSIHAGMLEICNGFLARNDFNRVSLAYLFSSMRTGVTVA</sequence>
<proteinExistence type="predicted"/>
<dbReference type="Gene3D" id="1.10.132.60">
    <property type="entry name" value="DNA polymerase family B, C-terminal domain"/>
    <property type="match status" value="1"/>
</dbReference>
<dbReference type="GO" id="GO:0005658">
    <property type="term" value="C:alpha DNA polymerase:primase complex"/>
    <property type="evidence" value="ECO:0007669"/>
    <property type="project" value="TreeGrafter"/>
</dbReference>
<evidence type="ECO:0000256" key="2">
    <source>
        <dbReference type="ARBA" id="ARBA00022679"/>
    </source>
</evidence>
<organism evidence="6 7">
    <name type="scientific">Toxocara canis</name>
    <name type="common">Canine roundworm</name>
    <dbReference type="NCBI Taxonomy" id="6265"/>
    <lineage>
        <taxon>Eukaryota</taxon>
        <taxon>Metazoa</taxon>
        <taxon>Ecdysozoa</taxon>
        <taxon>Nematoda</taxon>
        <taxon>Chromadorea</taxon>
        <taxon>Rhabditida</taxon>
        <taxon>Spirurina</taxon>
        <taxon>Ascaridomorpha</taxon>
        <taxon>Ascaridoidea</taxon>
        <taxon>Toxocaridae</taxon>
        <taxon>Toxocara</taxon>
    </lineage>
</organism>
<dbReference type="Proteomes" id="UP000050794">
    <property type="component" value="Unassembled WGS sequence"/>
</dbReference>
<evidence type="ECO:0000256" key="4">
    <source>
        <dbReference type="ARBA" id="ARBA00022932"/>
    </source>
</evidence>
<dbReference type="Gene3D" id="1.10.3200.20">
    <property type="entry name" value="DNA Polymerase alpha, zinc finger"/>
    <property type="match status" value="1"/>
</dbReference>
<evidence type="ECO:0000313" key="7">
    <source>
        <dbReference type="WBParaSite" id="TCNE_0001788101-mRNA-1"/>
    </source>
</evidence>
<dbReference type="EC" id="2.7.7.7" evidence="1"/>
<feature type="domain" description="Zinc finger DNA-directed DNA polymerase family B alpha" evidence="5">
    <location>
        <begin position="136"/>
        <end position="205"/>
    </location>
</feature>
<name>A0A183VAW0_TOXCA</name>
<dbReference type="PANTHER" id="PTHR45861:SF1">
    <property type="entry name" value="DNA POLYMERASE ALPHA CATALYTIC SUBUNIT"/>
    <property type="match status" value="1"/>
</dbReference>
<feature type="domain" description="Zinc finger DNA-directed DNA polymerase family B alpha" evidence="5">
    <location>
        <begin position="60"/>
        <end position="134"/>
    </location>
</feature>
<dbReference type="AlphaFoldDB" id="A0A183VAW0"/>
<dbReference type="InterPro" id="IPR038256">
    <property type="entry name" value="Pol_alpha_znc_sf"/>
</dbReference>
<dbReference type="GO" id="GO:1902975">
    <property type="term" value="P:mitotic DNA replication initiation"/>
    <property type="evidence" value="ECO:0007669"/>
    <property type="project" value="TreeGrafter"/>
</dbReference>
<dbReference type="Pfam" id="PF08996">
    <property type="entry name" value="zf-DNA_Pol"/>
    <property type="match status" value="2"/>
</dbReference>
<dbReference type="GO" id="GO:0006273">
    <property type="term" value="P:lagging strand elongation"/>
    <property type="evidence" value="ECO:0007669"/>
    <property type="project" value="TreeGrafter"/>
</dbReference>
<protein>
    <recommendedName>
        <fullName evidence="1">DNA-directed DNA polymerase</fullName>
        <ecNumber evidence="1">2.7.7.7</ecNumber>
    </recommendedName>
</protein>
<dbReference type="GO" id="GO:0003682">
    <property type="term" value="F:chromatin binding"/>
    <property type="evidence" value="ECO:0007669"/>
    <property type="project" value="TreeGrafter"/>
</dbReference>
<dbReference type="GO" id="GO:0006272">
    <property type="term" value="P:leading strand elongation"/>
    <property type="evidence" value="ECO:0007669"/>
    <property type="project" value="TreeGrafter"/>
</dbReference>
<evidence type="ECO:0000256" key="3">
    <source>
        <dbReference type="ARBA" id="ARBA00022695"/>
    </source>
</evidence>
<dbReference type="GO" id="GO:0003887">
    <property type="term" value="F:DNA-directed DNA polymerase activity"/>
    <property type="evidence" value="ECO:0007669"/>
    <property type="project" value="UniProtKB-KW"/>
</dbReference>
<keyword evidence="6" id="KW-1185">Reference proteome</keyword>
<dbReference type="PANTHER" id="PTHR45861">
    <property type="entry name" value="DNA POLYMERASE ALPHA CATALYTIC SUBUNIT"/>
    <property type="match status" value="1"/>
</dbReference>
<dbReference type="WBParaSite" id="TCNE_0001788101-mRNA-1">
    <property type="protein sequence ID" value="TCNE_0001788101-mRNA-1"/>
    <property type="gene ID" value="TCNE_0001788101"/>
</dbReference>
<keyword evidence="3" id="KW-0548">Nucleotidyltransferase</keyword>
<dbReference type="InterPro" id="IPR042087">
    <property type="entry name" value="DNA_pol_B_thumb"/>
</dbReference>